<evidence type="ECO:0000256" key="1">
    <source>
        <dbReference type="ARBA" id="ARBA00004651"/>
    </source>
</evidence>
<feature type="transmembrane region" description="Helical" evidence="5">
    <location>
        <begin position="528"/>
        <end position="549"/>
    </location>
</feature>
<keyword evidence="2 5" id="KW-0812">Transmembrane</keyword>
<keyword evidence="8" id="KW-1185">Reference proteome</keyword>
<evidence type="ECO:0000313" key="8">
    <source>
        <dbReference type="Proteomes" id="UP001607151"/>
    </source>
</evidence>
<dbReference type="EMBL" id="JBIHSN010000002">
    <property type="protein sequence ID" value="MFH0264568.1"/>
    <property type="molecule type" value="Genomic_DNA"/>
</dbReference>
<dbReference type="InterPro" id="IPR000515">
    <property type="entry name" value="MetI-like"/>
</dbReference>
<gene>
    <name evidence="7" type="ORF">ACGRQ9_03525</name>
</gene>
<evidence type="ECO:0000256" key="3">
    <source>
        <dbReference type="ARBA" id="ARBA00022989"/>
    </source>
</evidence>
<feature type="transmembrane region" description="Helical" evidence="5">
    <location>
        <begin position="561"/>
        <end position="581"/>
    </location>
</feature>
<evidence type="ECO:0000256" key="2">
    <source>
        <dbReference type="ARBA" id="ARBA00022692"/>
    </source>
</evidence>
<feature type="transmembrane region" description="Helical" evidence="5">
    <location>
        <begin position="467"/>
        <end position="489"/>
    </location>
</feature>
<feature type="transmembrane region" description="Helical" evidence="5">
    <location>
        <begin position="726"/>
        <end position="747"/>
    </location>
</feature>
<evidence type="ECO:0000256" key="5">
    <source>
        <dbReference type="SAM" id="Phobius"/>
    </source>
</evidence>
<evidence type="ECO:0000313" key="7">
    <source>
        <dbReference type="EMBL" id="MFH0264568.1"/>
    </source>
</evidence>
<dbReference type="Gene3D" id="1.10.3720.10">
    <property type="entry name" value="MetI-like"/>
    <property type="match status" value="1"/>
</dbReference>
<feature type="transmembrane region" description="Helical" evidence="5">
    <location>
        <begin position="21"/>
        <end position="52"/>
    </location>
</feature>
<accession>A0ABW7IVR4</accession>
<organism evidence="7 8">
    <name type="scientific">Vibrio rumoiensis</name>
    <dbReference type="NCBI Taxonomy" id="76258"/>
    <lineage>
        <taxon>Bacteria</taxon>
        <taxon>Pseudomonadati</taxon>
        <taxon>Pseudomonadota</taxon>
        <taxon>Gammaproteobacteria</taxon>
        <taxon>Vibrionales</taxon>
        <taxon>Vibrionaceae</taxon>
        <taxon>Vibrio</taxon>
    </lineage>
</organism>
<dbReference type="PANTHER" id="PTHR42727:SF1">
    <property type="entry name" value="PHOSPHATE TRANSPORT SYSTEM PERMEASE"/>
    <property type="match status" value="1"/>
</dbReference>
<comment type="caution">
    <text evidence="7">The sequence shown here is derived from an EMBL/GenBank/DDBJ whole genome shotgun (WGS) entry which is preliminary data.</text>
</comment>
<keyword evidence="4 5" id="KW-0472">Membrane</keyword>
<feature type="transmembrane region" description="Helical" evidence="5">
    <location>
        <begin position="501"/>
        <end position="522"/>
    </location>
</feature>
<feature type="transmembrane region" description="Helical" evidence="5">
    <location>
        <begin position="656"/>
        <end position="677"/>
    </location>
</feature>
<comment type="subcellular location">
    <subcellularLocation>
        <location evidence="1">Cell membrane</location>
        <topology evidence="1">Multi-pass membrane protein</topology>
    </subcellularLocation>
</comment>
<protein>
    <submittedName>
        <fullName evidence="7">ABC transporter permease subunit</fullName>
    </submittedName>
</protein>
<dbReference type="CDD" id="cd06261">
    <property type="entry name" value="TM_PBP2"/>
    <property type="match status" value="1"/>
</dbReference>
<dbReference type="Proteomes" id="UP001607151">
    <property type="component" value="Unassembled WGS sequence"/>
</dbReference>
<dbReference type="InterPro" id="IPR035906">
    <property type="entry name" value="MetI-like_sf"/>
</dbReference>
<dbReference type="SUPFAM" id="SSF161098">
    <property type="entry name" value="MetI-like"/>
    <property type="match status" value="2"/>
</dbReference>
<dbReference type="PROSITE" id="PS50928">
    <property type="entry name" value="ABC_TM1"/>
    <property type="match status" value="1"/>
</dbReference>
<sequence length="761" mass="84645">MAQVDTFFQQRDKRRWLTDRFASSVIKLGGISVLIALLLLIFYLVVVIAPIFSPASIISKGEYSLNDSTMENKTLAVGVDDTANTVFRFTDDGKVIFSSLEKSKDNALKSTLTAKPLSITQVVDNPVAFKSAMVSSRWYAYADAGGNIYPVQPKFSTVFTSDGRQPSPRLQAFMQSPVMLDDKGVAIRQFDFAIQSNNAIFVGVNLNDKWQAVSYKKQTQFGDANTDPKWTLSRLVLPEISSGMKDFAVTPDGQTLYVLYPDRLSVFKREKDSFKLRESVLLSSTQEGKKTQSTVTGVKLDLLSGANSILVTQLNGTVSQWFDVLKNGERHFTQIRDFDSGRKVDVALVLPDFYRKGFFLFDRSGHVDNFYTTSDDKVISKQISAQPPIAAATSSNERFLLTAFQDKFSLFSVINPHPDISFTSLWKKVWYEGYPEPEFIWQSTAASNDFEAKFSLVPIAFGTLKSALFAMIFAVPISICGAIYTAYFMTPTMRRYVKPTIELMEALPTVIIGFLAGLWLAPIVELNLLNTVLFILLLPVVILLAALVWQSVRKSTDLGEYQGWIALFLVPVVIGFAWLIFSYGHYLEHWLFGGDVRLFMANMGIDFDQRNALIVGFAMGFAVIPTIFTIAEDAIFSVPKHLSDGASALGATPWQCLTTVVLVTASPGIFSAVMMGLGRAVGETMIVLMATGNTPVMDWNIFEGMRTLSANIAIEMPESEVGSSHFRLLFLSAFLLFIFTFVVNSIAELIRQRLRDKYSAL</sequence>
<dbReference type="RefSeq" id="WP_089139893.1">
    <property type="nucleotide sequence ID" value="NZ_AP018685.1"/>
</dbReference>
<name>A0ABW7IVR4_9VIBR</name>
<dbReference type="SUPFAM" id="SSF69322">
    <property type="entry name" value="Tricorn protease domain 2"/>
    <property type="match status" value="1"/>
</dbReference>
<evidence type="ECO:0000256" key="4">
    <source>
        <dbReference type="ARBA" id="ARBA00023136"/>
    </source>
</evidence>
<feature type="transmembrane region" description="Helical" evidence="5">
    <location>
        <begin position="612"/>
        <end position="635"/>
    </location>
</feature>
<keyword evidence="3 5" id="KW-1133">Transmembrane helix</keyword>
<proteinExistence type="predicted"/>
<reference evidence="7 8" key="1">
    <citation type="submission" date="2024-10" db="EMBL/GenBank/DDBJ databases">
        <authorList>
            <person name="Yibar A."/>
            <person name="Saticioglu I.B."/>
            <person name="Duman M."/>
            <person name="Ajmi N."/>
            <person name="Gurler F."/>
            <person name="Ay H."/>
            <person name="Onuk E."/>
            <person name="Guler S."/>
            <person name="Romalde J.L."/>
        </authorList>
    </citation>
    <scope>NUCLEOTIDE SEQUENCE [LARGE SCALE GENOMIC DNA]</scope>
    <source>
        <strain evidence="7 8">14-MA-B</strain>
    </source>
</reference>
<dbReference type="PANTHER" id="PTHR42727">
    <property type="entry name" value="PHOSPHATE TRANSPORT SYSTEM PERMEASE PROTEIN"/>
    <property type="match status" value="1"/>
</dbReference>
<feature type="domain" description="ABC transmembrane type-1" evidence="6">
    <location>
        <begin position="460"/>
        <end position="747"/>
    </location>
</feature>
<evidence type="ECO:0000259" key="6">
    <source>
        <dbReference type="PROSITE" id="PS50928"/>
    </source>
</evidence>